<sequence length="277" mass="29772">MRSLLRLTAVFIALVAATPVLAQEDAPQSEDWVLTSVPEQKAVIAMIDFTSGLTIAARCVDGVYDVLIAGLPDAPNRALSRELGIQAGDQKEPFTSVWTVGTRRNAVFSRIPAVVARDLAKGGKLQVIVPATSRSPRTRYVMELNPSSTAIEQTLTACGRPMVDPREVRSDEIEGNGQDGLPSGVSWQTGPRPTFPDSVNGRIPAEGYVVLSCVVDALGGLNECQTESEQPAGYNLGRSVERSLPRARVKLTEEAAATGRPLAGRMIRFSVIFKMEP</sequence>
<gene>
    <name evidence="2" type="ORF">GCM10017620_00820</name>
</gene>
<evidence type="ECO:0000256" key="1">
    <source>
        <dbReference type="SAM" id="SignalP"/>
    </source>
</evidence>
<dbReference type="Proteomes" id="UP001143509">
    <property type="component" value="Unassembled WGS sequence"/>
</dbReference>
<feature type="chain" id="PRO_5045159300" description="TonB C-terminal domain-containing protein" evidence="1">
    <location>
        <begin position="23"/>
        <end position="277"/>
    </location>
</feature>
<reference evidence="2" key="1">
    <citation type="journal article" date="2014" name="Int. J. Syst. Evol. Microbiol.">
        <title>Complete genome of a new Firmicutes species belonging to the dominant human colonic microbiota ('Ruminococcus bicirculans') reveals two chromosomes and a selective capacity to utilize plant glucans.</title>
        <authorList>
            <consortium name="NISC Comparative Sequencing Program"/>
            <person name="Wegmann U."/>
            <person name="Louis P."/>
            <person name="Goesmann A."/>
            <person name="Henrissat B."/>
            <person name="Duncan S.H."/>
            <person name="Flint H.J."/>
        </authorList>
    </citation>
    <scope>NUCLEOTIDE SEQUENCE</scope>
    <source>
        <strain evidence="2">VKM B-1499</strain>
    </source>
</reference>
<comment type="caution">
    <text evidence="2">The sequence shown here is derived from an EMBL/GenBank/DDBJ whole genome shotgun (WGS) entry which is preliminary data.</text>
</comment>
<reference evidence="2" key="2">
    <citation type="submission" date="2023-01" db="EMBL/GenBank/DDBJ databases">
        <authorList>
            <person name="Sun Q."/>
            <person name="Evtushenko L."/>
        </authorList>
    </citation>
    <scope>NUCLEOTIDE SEQUENCE</scope>
    <source>
        <strain evidence="2">VKM B-1499</strain>
    </source>
</reference>
<protein>
    <recommendedName>
        <fullName evidence="4">TonB C-terminal domain-containing protein</fullName>
    </recommendedName>
</protein>
<name>A0ABQ5T2W9_9CAUL</name>
<proteinExistence type="predicted"/>
<accession>A0ABQ5T2W9</accession>
<organism evidence="2 3">
    <name type="scientific">Brevundimonas intermedia</name>
    <dbReference type="NCBI Taxonomy" id="74315"/>
    <lineage>
        <taxon>Bacteria</taxon>
        <taxon>Pseudomonadati</taxon>
        <taxon>Pseudomonadota</taxon>
        <taxon>Alphaproteobacteria</taxon>
        <taxon>Caulobacterales</taxon>
        <taxon>Caulobacteraceae</taxon>
        <taxon>Brevundimonas</taxon>
    </lineage>
</organism>
<evidence type="ECO:0000313" key="3">
    <source>
        <dbReference type="Proteomes" id="UP001143509"/>
    </source>
</evidence>
<evidence type="ECO:0008006" key="4">
    <source>
        <dbReference type="Google" id="ProtNLM"/>
    </source>
</evidence>
<keyword evidence="3" id="KW-1185">Reference proteome</keyword>
<evidence type="ECO:0000313" key="2">
    <source>
        <dbReference type="EMBL" id="GLK47109.1"/>
    </source>
</evidence>
<feature type="signal peptide" evidence="1">
    <location>
        <begin position="1"/>
        <end position="22"/>
    </location>
</feature>
<keyword evidence="1" id="KW-0732">Signal</keyword>
<dbReference type="EMBL" id="BSFD01000001">
    <property type="protein sequence ID" value="GLK47109.1"/>
    <property type="molecule type" value="Genomic_DNA"/>
</dbReference>